<evidence type="ECO:0000256" key="5">
    <source>
        <dbReference type="ARBA" id="ARBA00022519"/>
    </source>
</evidence>
<gene>
    <name evidence="11" type="ORF">EM20IM_04250</name>
</gene>
<dbReference type="Proteomes" id="UP000663088">
    <property type="component" value="Chromosome"/>
</dbReference>
<comment type="similarity">
    <text evidence="2">Belongs to the ABC transporter superfamily.</text>
</comment>
<dbReference type="PANTHER" id="PTHR43297:SF14">
    <property type="entry name" value="ATPASE AAA-TYPE CORE DOMAIN-CONTAINING PROTEIN"/>
    <property type="match status" value="1"/>
</dbReference>
<dbReference type="Pfam" id="PF00005">
    <property type="entry name" value="ABC_tran"/>
    <property type="match status" value="1"/>
</dbReference>
<organism evidence="11 12">
    <name type="scientific">Candidatus Methylacidiphilum infernorum</name>
    <dbReference type="NCBI Taxonomy" id="511746"/>
    <lineage>
        <taxon>Bacteria</taxon>
        <taxon>Pseudomonadati</taxon>
        <taxon>Verrucomicrobiota</taxon>
        <taxon>Methylacidiphilae</taxon>
        <taxon>Methylacidiphilales</taxon>
        <taxon>Methylacidiphilaceae</taxon>
        <taxon>Methylacidiphilum (ex Ratnadevi et al. 2023)</taxon>
    </lineage>
</organism>
<dbReference type="GO" id="GO:0005524">
    <property type="term" value="F:ATP binding"/>
    <property type="evidence" value="ECO:0007669"/>
    <property type="project" value="UniProtKB-KW"/>
</dbReference>
<keyword evidence="5" id="KW-0997">Cell inner membrane</keyword>
<keyword evidence="12" id="KW-1185">Reference proteome</keyword>
<dbReference type="PROSITE" id="PS00211">
    <property type="entry name" value="ABC_TRANSPORTER_1"/>
    <property type="match status" value="1"/>
</dbReference>
<dbReference type="SUPFAM" id="SSF52540">
    <property type="entry name" value="P-loop containing nucleoside triphosphate hydrolases"/>
    <property type="match status" value="1"/>
</dbReference>
<name>A0ABX7PWZ4_9BACT</name>
<comment type="subcellular location">
    <subcellularLocation>
        <location evidence="1">Cell inner membrane</location>
        <topology evidence="1">Peripheral membrane protein</topology>
    </subcellularLocation>
</comment>
<evidence type="ECO:0000313" key="12">
    <source>
        <dbReference type="Proteomes" id="UP000663088"/>
    </source>
</evidence>
<evidence type="ECO:0000256" key="2">
    <source>
        <dbReference type="ARBA" id="ARBA00005417"/>
    </source>
</evidence>
<evidence type="ECO:0000313" key="11">
    <source>
        <dbReference type="EMBL" id="QSR87540.1"/>
    </source>
</evidence>
<dbReference type="InterPro" id="IPR003593">
    <property type="entry name" value="AAA+_ATPase"/>
</dbReference>
<dbReference type="Pfam" id="PF08352">
    <property type="entry name" value="oligo_HPY"/>
    <property type="match status" value="1"/>
</dbReference>
<keyword evidence="4" id="KW-1003">Cell membrane</keyword>
<sequence>MIFYAFIEDKTMLLQVEDLYVSFLTPSGEQPALSGVSFGIGKKESVAIVGESGSGKSVTALSLTKLLDSPPALYKRGKILYQGVDLLKLAPKQLRKYRGGEIAYVFQEPSTSLNPVYSIGFQLMEAIDLHQPQVKDKKSLGLDVLKKVGIGDCQRVWSCYPHELSGGMQQRVMIAMALLCQPKLLVADEPTTALDVTIQAQILELFAKIQKELGMSVLLITHNFGIVKGFADRVVVMFRGRVVEEGPTEKVIYSPLHPYTRALIDCVPKLGEKGKRLKAIDYSTIESSLNL</sequence>
<dbReference type="Gene3D" id="3.40.50.300">
    <property type="entry name" value="P-loop containing nucleotide triphosphate hydrolases"/>
    <property type="match status" value="1"/>
</dbReference>
<keyword evidence="9" id="KW-0472">Membrane</keyword>
<dbReference type="EMBL" id="CP065956">
    <property type="protein sequence ID" value="QSR87540.1"/>
    <property type="molecule type" value="Genomic_DNA"/>
</dbReference>
<keyword evidence="6" id="KW-0547">Nucleotide-binding</keyword>
<keyword evidence="8" id="KW-1278">Translocase</keyword>
<dbReference type="InterPro" id="IPR017871">
    <property type="entry name" value="ABC_transporter-like_CS"/>
</dbReference>
<evidence type="ECO:0000256" key="6">
    <source>
        <dbReference type="ARBA" id="ARBA00022741"/>
    </source>
</evidence>
<protein>
    <submittedName>
        <fullName evidence="11">ABC transporter ATP-binding protein</fullName>
    </submittedName>
</protein>
<proteinExistence type="inferred from homology"/>
<dbReference type="SMART" id="SM00382">
    <property type="entry name" value="AAA"/>
    <property type="match status" value="1"/>
</dbReference>
<keyword evidence="7 11" id="KW-0067">ATP-binding</keyword>
<dbReference type="InterPro" id="IPR013563">
    <property type="entry name" value="Oligopep_ABC_C"/>
</dbReference>
<dbReference type="InterPro" id="IPR003439">
    <property type="entry name" value="ABC_transporter-like_ATP-bd"/>
</dbReference>
<evidence type="ECO:0000256" key="3">
    <source>
        <dbReference type="ARBA" id="ARBA00022448"/>
    </source>
</evidence>
<feature type="domain" description="ABC transporter" evidence="10">
    <location>
        <begin position="14"/>
        <end position="264"/>
    </location>
</feature>
<keyword evidence="3" id="KW-0813">Transport</keyword>
<evidence type="ECO:0000256" key="1">
    <source>
        <dbReference type="ARBA" id="ARBA00004417"/>
    </source>
</evidence>
<evidence type="ECO:0000259" key="10">
    <source>
        <dbReference type="PROSITE" id="PS50893"/>
    </source>
</evidence>
<evidence type="ECO:0000256" key="7">
    <source>
        <dbReference type="ARBA" id="ARBA00022840"/>
    </source>
</evidence>
<evidence type="ECO:0000256" key="9">
    <source>
        <dbReference type="ARBA" id="ARBA00023136"/>
    </source>
</evidence>
<accession>A0ABX7PWZ4</accession>
<reference evidence="11 12" key="1">
    <citation type="submission" date="2020-12" db="EMBL/GenBank/DDBJ databases">
        <authorList>
            <person name="Awala S.I."/>
            <person name="Gwak J.-H."/>
            <person name="Kim S.-J."/>
            <person name="Rhee S.-K."/>
        </authorList>
    </citation>
    <scope>NUCLEOTIDE SEQUENCE [LARGE SCALE GENOMIC DNA]</scope>
    <source>
        <strain evidence="11 12">IT5</strain>
    </source>
</reference>
<dbReference type="PROSITE" id="PS50893">
    <property type="entry name" value="ABC_TRANSPORTER_2"/>
    <property type="match status" value="1"/>
</dbReference>
<dbReference type="PANTHER" id="PTHR43297">
    <property type="entry name" value="OLIGOPEPTIDE TRANSPORT ATP-BINDING PROTEIN APPD"/>
    <property type="match status" value="1"/>
</dbReference>
<evidence type="ECO:0000256" key="4">
    <source>
        <dbReference type="ARBA" id="ARBA00022475"/>
    </source>
</evidence>
<dbReference type="CDD" id="cd03257">
    <property type="entry name" value="ABC_NikE_OppD_transporters"/>
    <property type="match status" value="1"/>
</dbReference>
<dbReference type="InterPro" id="IPR027417">
    <property type="entry name" value="P-loop_NTPase"/>
</dbReference>
<evidence type="ECO:0000256" key="8">
    <source>
        <dbReference type="ARBA" id="ARBA00022967"/>
    </source>
</evidence>
<dbReference type="InterPro" id="IPR050388">
    <property type="entry name" value="ABC_Ni/Peptide_Import"/>
</dbReference>